<organism evidence="3 4">
    <name type="scientific">Roseateles terrae</name>
    <dbReference type="NCBI Taxonomy" id="431060"/>
    <lineage>
        <taxon>Bacteria</taxon>
        <taxon>Pseudomonadati</taxon>
        <taxon>Pseudomonadota</taxon>
        <taxon>Betaproteobacteria</taxon>
        <taxon>Burkholderiales</taxon>
        <taxon>Sphaerotilaceae</taxon>
        <taxon>Roseateles</taxon>
    </lineage>
</organism>
<keyword evidence="2" id="KW-1133">Transmembrane helix</keyword>
<keyword evidence="2" id="KW-0472">Membrane</keyword>
<dbReference type="Proteomes" id="UP000574369">
    <property type="component" value="Unassembled WGS sequence"/>
</dbReference>
<comment type="caution">
    <text evidence="3">The sequence shown here is derived from an EMBL/GenBank/DDBJ whole genome shotgun (WGS) entry which is preliminary data.</text>
</comment>
<feature type="compositionally biased region" description="Basic residues" evidence="1">
    <location>
        <begin position="15"/>
        <end position="25"/>
    </location>
</feature>
<dbReference type="RefSeq" id="WP_088449385.1">
    <property type="nucleotide sequence ID" value="NZ_JACHXO010000001.1"/>
</dbReference>
<feature type="region of interest" description="Disordered" evidence="1">
    <location>
        <begin position="353"/>
        <end position="375"/>
    </location>
</feature>
<feature type="compositionally biased region" description="Polar residues" evidence="1">
    <location>
        <begin position="1"/>
        <end position="10"/>
    </location>
</feature>
<evidence type="ECO:0000313" key="4">
    <source>
        <dbReference type="Proteomes" id="UP000574369"/>
    </source>
</evidence>
<feature type="region of interest" description="Disordered" evidence="1">
    <location>
        <begin position="1"/>
        <end position="25"/>
    </location>
</feature>
<name>A0ABR6GNX8_9BURK</name>
<keyword evidence="2" id="KW-0812">Transmembrane</keyword>
<proteinExistence type="predicted"/>
<feature type="transmembrane region" description="Helical" evidence="2">
    <location>
        <begin position="35"/>
        <end position="55"/>
    </location>
</feature>
<reference evidence="3 4" key="1">
    <citation type="submission" date="2020-08" db="EMBL/GenBank/DDBJ databases">
        <title>Genomic Encyclopedia of Type Strains, Phase III (KMG-III): the genomes of soil and plant-associated and newly described type strains.</title>
        <authorList>
            <person name="Whitman W."/>
        </authorList>
    </citation>
    <scope>NUCLEOTIDE SEQUENCE [LARGE SCALE GENOMIC DNA]</scope>
    <source>
        <strain evidence="3 4">CECT 7247</strain>
    </source>
</reference>
<keyword evidence="4" id="KW-1185">Reference proteome</keyword>
<feature type="compositionally biased region" description="Polar residues" evidence="1">
    <location>
        <begin position="364"/>
        <end position="375"/>
    </location>
</feature>
<evidence type="ECO:0000256" key="1">
    <source>
        <dbReference type="SAM" id="MobiDB-lite"/>
    </source>
</evidence>
<evidence type="ECO:0008006" key="5">
    <source>
        <dbReference type="Google" id="ProtNLM"/>
    </source>
</evidence>
<evidence type="ECO:0000313" key="3">
    <source>
        <dbReference type="EMBL" id="MBB3192959.1"/>
    </source>
</evidence>
<gene>
    <name evidence="3" type="ORF">FHS28_000324</name>
</gene>
<dbReference type="EMBL" id="JACHXO010000001">
    <property type="protein sequence ID" value="MBB3192959.1"/>
    <property type="molecule type" value="Genomic_DNA"/>
</dbReference>
<sequence length="375" mass="39560">MRQTFSTDGSMTPLARHRPGRPGLHATKRWRGLRGVLAVFTAFCLTVMVGVIGNWQSATAPPADAAGAAAPDPWRHLAAATAQAELSRPAADADAVDASLEKWQAQLAAMLGPSPERAWQQALAWAARRPAWAQALVEPLLEPLWQRRMFEGMLQGLDETPGLEASLRGAWTDATVARWTDIAPTQAALWAAKRMAASAAAGAEAAAGESAAAESGSGPSDGTRPAAGGTHLLAVVNDRWANQDARSATVFASTLPPAIGRPLLTESLNRWLALDGSAARTWIRSQGASPALDASIAQHATQDELARQSPQEAVDLVHRIADPSLRQQAQWALARTFRDIDPTQEVWQTQALAGGAALPDEDTQAQASGSDSGLP</sequence>
<accession>A0ABR6GNX8</accession>
<evidence type="ECO:0000256" key="2">
    <source>
        <dbReference type="SAM" id="Phobius"/>
    </source>
</evidence>
<protein>
    <recommendedName>
        <fullName evidence="5">DUF3106 domain-containing protein</fullName>
    </recommendedName>
</protein>